<evidence type="ECO:0000313" key="3">
    <source>
        <dbReference type="Proteomes" id="UP000646579"/>
    </source>
</evidence>
<dbReference type="SUPFAM" id="SSF48452">
    <property type="entry name" value="TPR-like"/>
    <property type="match status" value="1"/>
</dbReference>
<dbReference type="Proteomes" id="UP000646579">
    <property type="component" value="Unassembled WGS sequence"/>
</dbReference>
<evidence type="ECO:0000313" key="2">
    <source>
        <dbReference type="EMBL" id="GHA14604.1"/>
    </source>
</evidence>
<evidence type="ECO:0000256" key="1">
    <source>
        <dbReference type="PROSITE-ProRule" id="PRU00339"/>
    </source>
</evidence>
<dbReference type="Gene3D" id="1.25.40.10">
    <property type="entry name" value="Tetratricopeptide repeat domain"/>
    <property type="match status" value="1"/>
</dbReference>
<reference evidence="2" key="1">
    <citation type="journal article" date="2014" name="Int. J. Syst. Evol. Microbiol.">
        <title>Complete genome sequence of Corynebacterium casei LMG S-19264T (=DSM 44701T), isolated from a smear-ripened cheese.</title>
        <authorList>
            <consortium name="US DOE Joint Genome Institute (JGI-PGF)"/>
            <person name="Walter F."/>
            <person name="Albersmeier A."/>
            <person name="Kalinowski J."/>
            <person name="Ruckert C."/>
        </authorList>
    </citation>
    <scope>NUCLEOTIDE SEQUENCE</scope>
    <source>
        <strain evidence="2">KCTC 32437</strain>
    </source>
</reference>
<comment type="caution">
    <text evidence="2">The sequence shown here is derived from an EMBL/GenBank/DDBJ whole genome shotgun (WGS) entry which is preliminary data.</text>
</comment>
<gene>
    <name evidence="2" type="ORF">GCM10007989_06630</name>
</gene>
<reference evidence="2" key="2">
    <citation type="submission" date="2020-09" db="EMBL/GenBank/DDBJ databases">
        <authorList>
            <person name="Sun Q."/>
            <person name="Kim S."/>
        </authorList>
    </citation>
    <scope>NUCLEOTIDE SEQUENCE</scope>
    <source>
        <strain evidence="2">KCTC 32437</strain>
    </source>
</reference>
<accession>A0A918RWY7</accession>
<organism evidence="2 3">
    <name type="scientific">Devosia pacifica</name>
    <dbReference type="NCBI Taxonomy" id="1335967"/>
    <lineage>
        <taxon>Bacteria</taxon>
        <taxon>Pseudomonadati</taxon>
        <taxon>Pseudomonadota</taxon>
        <taxon>Alphaproteobacteria</taxon>
        <taxon>Hyphomicrobiales</taxon>
        <taxon>Devosiaceae</taxon>
        <taxon>Devosia</taxon>
    </lineage>
</organism>
<dbReference type="RefSeq" id="WP_189423393.1">
    <property type="nucleotide sequence ID" value="NZ_BMZE01000001.1"/>
</dbReference>
<protein>
    <recommendedName>
        <fullName evidence="4">Tetratricopeptide repeat protein</fullName>
    </recommendedName>
</protein>
<dbReference type="EMBL" id="BMZE01000001">
    <property type="protein sequence ID" value="GHA14604.1"/>
    <property type="molecule type" value="Genomic_DNA"/>
</dbReference>
<keyword evidence="1" id="KW-0802">TPR repeat</keyword>
<keyword evidence="3" id="KW-1185">Reference proteome</keyword>
<dbReference type="InterPro" id="IPR011990">
    <property type="entry name" value="TPR-like_helical_dom_sf"/>
</dbReference>
<proteinExistence type="predicted"/>
<sequence>MKAAITADRNFVRRAMGATTVLLCTIVSAGAQEDVSFSAFSEDGFARLVLTFEERQSLPDYDLRMENNILSIEFDNPVDVVVPDVGEEIGDYASLARADPDSTGIRVALLRPYRLNSIEAGERLFIDLLPQEWSGMPPSLPQAVIDELAERAEMAAIAAERERKAREAEALRPQVAVRLGRNPTFLRLQFDWSVPTEAVFNEDESFAEIGFEWPVPIELGDIQRDLPPEIAALTSVPSEDGTRISMELAEGVSPRFFRASPTQYLLDIDLDGPELPELTQQDLVQRVAQLNGAAPALAEGPVANLESDLNEEPITPLIKVVGNTVRVVFPFEQDVPAAVFRRGNTVWMLFDTGASILEPESPEVLESVASGFESTASTDVQIVRMDLAEDRLATLGSEGRAWVLSLGDILLAPTAPVELHRSLNADGFFVVNADLERPGRVHRFEDPDVGDELQVVTAYAPSRGVVRPLEYVDFSALKSVHGLVVKPKNPQVDVDINERDAVLSAPGGLTVSESDTARAQFFEGDGIDRSHFLDLEGLHAADPVRFDERLSELMTAAAGAEGVQHDAARLKLAQFYVANRYAQEALGVLRVLENNVTGESVTPELLMTRAIADTLAYRADDALNILSSPQFLGDIDALVWRTIARTEAEEYRGARQDALIAVEVIDTYPVWVQTMFALAGMRSAVEVEDVDLAEQFASALEDGRLTDDQASLYHLLVGRIAELRDRPEEALDTYGRVIAADVRPTRPEAIYRTLRILDERGELDVPKALETLSSESMMWRGGPLEADMVRMLADLYFRAGEYRPGFETVQQAVAHHPDNPAVEELRQRAQTVFGELFLDGRADTLEPVEALALYYDFRQLTPPGPRGDEMIRNLAWRLVDIDLLTQAAELLDYQLNNRLQGAAKSQLAADLAVLYLADRKPQEALEVLNATRLPNLSATLVRKRRILEARALIDGERHDLALDVLSDLSGRDVEQLRIDAHWRAGRRSKAAEEIEALYAGADLDEAARMQVVRAAVGYVLGNDEFGLSRLREKYGERMATSPQWPMFDFVTSPLETTSLKFRQLAREVAALDSVNAFINSYRSTYGEARVPAAVPQQAVADGVDAEEPAAT</sequence>
<name>A0A918RWY7_9HYPH</name>
<feature type="repeat" description="TPR" evidence="1">
    <location>
        <begin position="786"/>
        <end position="819"/>
    </location>
</feature>
<evidence type="ECO:0008006" key="4">
    <source>
        <dbReference type="Google" id="ProtNLM"/>
    </source>
</evidence>
<dbReference type="AlphaFoldDB" id="A0A918RWY7"/>
<dbReference type="InterPro" id="IPR019734">
    <property type="entry name" value="TPR_rpt"/>
</dbReference>
<dbReference type="PROSITE" id="PS50005">
    <property type="entry name" value="TPR"/>
    <property type="match status" value="1"/>
</dbReference>